<accession>A0A6A3XMJ4</accession>
<dbReference type="EMBL" id="QXGF01001547">
    <property type="protein sequence ID" value="KAE8929275.1"/>
    <property type="molecule type" value="Genomic_DNA"/>
</dbReference>
<evidence type="ECO:0000313" key="5">
    <source>
        <dbReference type="EMBL" id="KAE9135564.1"/>
    </source>
</evidence>
<evidence type="ECO:0000313" key="4">
    <source>
        <dbReference type="EMBL" id="KAE9120049.1"/>
    </source>
</evidence>
<evidence type="ECO:0000313" key="6">
    <source>
        <dbReference type="EMBL" id="KAE9203877.1"/>
    </source>
</evidence>
<dbReference type="Proteomes" id="UP000433483">
    <property type="component" value="Unassembled WGS sequence"/>
</dbReference>
<evidence type="ECO:0000313" key="8">
    <source>
        <dbReference type="EMBL" id="KAE9228282.1"/>
    </source>
</evidence>
<evidence type="ECO:0000313" key="3">
    <source>
        <dbReference type="EMBL" id="KAE9091712.1"/>
    </source>
</evidence>
<evidence type="ECO:0000313" key="18">
    <source>
        <dbReference type="Proteomes" id="UP000488956"/>
    </source>
</evidence>
<dbReference type="EMBL" id="QXGD01001545">
    <property type="protein sequence ID" value="KAE9203877.1"/>
    <property type="molecule type" value="Genomic_DNA"/>
</dbReference>
<dbReference type="Proteomes" id="UP000429523">
    <property type="component" value="Unassembled WGS sequence"/>
</dbReference>
<dbReference type="Proteomes" id="UP000440367">
    <property type="component" value="Unassembled WGS sequence"/>
</dbReference>
<dbReference type="OrthoDB" id="128330at2759"/>
<evidence type="ECO:0000313" key="11">
    <source>
        <dbReference type="Proteomes" id="UP000433483"/>
    </source>
</evidence>
<dbReference type="Proteomes" id="UP000488956">
    <property type="component" value="Unassembled WGS sequence"/>
</dbReference>
<dbReference type="EMBL" id="QXGB01000498">
    <property type="protein sequence ID" value="KAE9212768.1"/>
    <property type="molecule type" value="Genomic_DNA"/>
</dbReference>
<keyword evidence="11" id="KW-1185">Reference proteome</keyword>
<evidence type="ECO:0000313" key="13">
    <source>
        <dbReference type="Proteomes" id="UP000440367"/>
    </source>
</evidence>
<organism evidence="6 13">
    <name type="scientific">Phytophthora fragariae</name>
    <dbReference type="NCBI Taxonomy" id="53985"/>
    <lineage>
        <taxon>Eukaryota</taxon>
        <taxon>Sar</taxon>
        <taxon>Stramenopiles</taxon>
        <taxon>Oomycota</taxon>
        <taxon>Peronosporomycetes</taxon>
        <taxon>Peronosporales</taxon>
        <taxon>Peronosporaceae</taxon>
        <taxon>Phytophthora</taxon>
    </lineage>
</organism>
<evidence type="ECO:0000313" key="9">
    <source>
        <dbReference type="EMBL" id="KAE9304385.1"/>
    </source>
</evidence>
<evidence type="ECO:0000313" key="2">
    <source>
        <dbReference type="EMBL" id="KAE9008095.1"/>
    </source>
</evidence>
<evidence type="ECO:0000313" key="16">
    <source>
        <dbReference type="Proteomes" id="UP000460718"/>
    </source>
</evidence>
<dbReference type="Proteomes" id="UP000476176">
    <property type="component" value="Unassembled WGS sequence"/>
</dbReference>
<dbReference type="AlphaFoldDB" id="A0A6A3XMJ4"/>
<evidence type="ECO:0000313" key="17">
    <source>
        <dbReference type="Proteomes" id="UP000476176"/>
    </source>
</evidence>
<name>A0A6A3XMJ4_9STRA</name>
<reference evidence="10 11" key="1">
    <citation type="submission" date="2018-08" db="EMBL/GenBank/DDBJ databases">
        <title>Genomic investigation of the strawberry pathogen Phytophthora fragariae indicates pathogenicity is determined by transcriptional variation in three key races.</title>
        <authorList>
            <person name="Adams T.M."/>
            <person name="Armitage A.D."/>
            <person name="Sobczyk M.K."/>
            <person name="Bates H.J."/>
            <person name="Dunwell J.M."/>
            <person name="Nellist C.F."/>
            <person name="Harrison R.J."/>
        </authorList>
    </citation>
    <scope>NUCLEOTIDE SEQUENCE [LARGE SCALE GENOMIC DNA]</scope>
    <source>
        <strain evidence="9 12">A4</strain>
        <strain evidence="6 13">BC-1</strain>
        <strain evidence="8 17">BC-23</strain>
        <strain evidence="7 11">NOV-27</strain>
        <strain evidence="4 14">NOV-5</strain>
        <strain evidence="5 15">NOV-71</strain>
        <strain evidence="1 10">NOV-9</strain>
        <strain evidence="3 18">ONT-3</strain>
        <strain evidence="2 16">SCRP245</strain>
    </source>
</reference>
<dbReference type="Proteomes" id="UP000441208">
    <property type="component" value="Unassembled WGS sequence"/>
</dbReference>
<protein>
    <submittedName>
        <fullName evidence="6">Uncharacterized protein</fullName>
    </submittedName>
</protein>
<evidence type="ECO:0000313" key="10">
    <source>
        <dbReference type="Proteomes" id="UP000429523"/>
    </source>
</evidence>
<evidence type="ECO:0000313" key="12">
    <source>
        <dbReference type="Proteomes" id="UP000437068"/>
    </source>
</evidence>
<gene>
    <name evidence="9" type="ORF">PF001_g13103</name>
    <name evidence="6" type="ORF">PF002_g20808</name>
    <name evidence="8" type="ORF">PF004_g11106</name>
    <name evidence="7" type="ORF">PF005_g10452</name>
    <name evidence="4" type="ORF">PF006_g18216</name>
    <name evidence="5" type="ORF">PF007_g2496</name>
    <name evidence="1" type="ORF">PF009_g20615</name>
    <name evidence="3" type="ORF">PF010_g18084</name>
    <name evidence="2" type="ORF">PF011_g10828</name>
</gene>
<evidence type="ECO:0000313" key="1">
    <source>
        <dbReference type="EMBL" id="KAE8929275.1"/>
    </source>
</evidence>
<dbReference type="EMBL" id="QXFW01000582">
    <property type="protein sequence ID" value="KAE9008095.1"/>
    <property type="molecule type" value="Genomic_DNA"/>
</dbReference>
<dbReference type="Proteomes" id="UP000437068">
    <property type="component" value="Unassembled WGS sequence"/>
</dbReference>
<dbReference type="EMBL" id="QXGC01000598">
    <property type="protein sequence ID" value="KAE9228282.1"/>
    <property type="molecule type" value="Genomic_DNA"/>
</dbReference>
<proteinExistence type="predicted"/>
<comment type="caution">
    <text evidence="6">The sequence shown here is derived from an EMBL/GenBank/DDBJ whole genome shotgun (WGS) entry which is preliminary data.</text>
</comment>
<evidence type="ECO:0000313" key="7">
    <source>
        <dbReference type="EMBL" id="KAE9212768.1"/>
    </source>
</evidence>
<dbReference type="EMBL" id="QXFX01001355">
    <property type="protein sequence ID" value="KAE9091712.1"/>
    <property type="molecule type" value="Genomic_DNA"/>
</dbReference>
<dbReference type="Proteomes" id="UP000440732">
    <property type="component" value="Unassembled WGS sequence"/>
</dbReference>
<evidence type="ECO:0000313" key="14">
    <source>
        <dbReference type="Proteomes" id="UP000440732"/>
    </source>
</evidence>
<dbReference type="Proteomes" id="UP000460718">
    <property type="component" value="Unassembled WGS sequence"/>
</dbReference>
<dbReference type="EMBL" id="QXGA01001401">
    <property type="protein sequence ID" value="KAE9120049.1"/>
    <property type="molecule type" value="Genomic_DNA"/>
</dbReference>
<dbReference type="EMBL" id="QXFZ01000068">
    <property type="protein sequence ID" value="KAE9135564.1"/>
    <property type="molecule type" value="Genomic_DNA"/>
</dbReference>
<sequence>MIQEDLEMHDKQLSLRSLYEVLENNPTFNSSREKLIQFNQFTFLNKP</sequence>
<dbReference type="EMBL" id="QXGE01000755">
    <property type="protein sequence ID" value="KAE9304385.1"/>
    <property type="molecule type" value="Genomic_DNA"/>
</dbReference>
<evidence type="ECO:0000313" key="15">
    <source>
        <dbReference type="Proteomes" id="UP000441208"/>
    </source>
</evidence>